<dbReference type="AlphaFoldDB" id="A0A3B0T8S2"/>
<dbReference type="GO" id="GO:0047804">
    <property type="term" value="F:cysteine-S-conjugate beta-lyase activity"/>
    <property type="evidence" value="ECO:0007669"/>
    <property type="project" value="UniProtKB-EC"/>
</dbReference>
<dbReference type="GO" id="GO:0019346">
    <property type="term" value="P:transsulfuration"/>
    <property type="evidence" value="ECO:0007669"/>
    <property type="project" value="InterPro"/>
</dbReference>
<dbReference type="PROSITE" id="PS00868">
    <property type="entry name" value="CYS_MET_METAB_PP"/>
    <property type="match status" value="1"/>
</dbReference>
<dbReference type="InterPro" id="IPR015422">
    <property type="entry name" value="PyrdxlP-dep_Trfase_small"/>
</dbReference>
<comment type="cofactor">
    <cofactor evidence="1">
        <name>pyridoxal 5'-phosphate</name>
        <dbReference type="ChEBI" id="CHEBI:597326"/>
    </cofactor>
</comment>
<proteinExistence type="inferred from homology"/>
<evidence type="ECO:0000256" key="7">
    <source>
        <dbReference type="ARBA" id="ARBA00047625"/>
    </source>
</evidence>
<dbReference type="Gene3D" id="3.40.640.10">
    <property type="entry name" value="Type I PLP-dependent aspartate aminotransferase-like (Major domain)"/>
    <property type="match status" value="1"/>
</dbReference>
<keyword evidence="4 8" id="KW-0456">Lyase</keyword>
<dbReference type="InterPro" id="IPR015424">
    <property type="entry name" value="PyrdxlP-dep_Trfase"/>
</dbReference>
<comment type="pathway">
    <text evidence="5">Amino-acid biosynthesis; L-methionine biosynthesis via de novo pathway; L-homocysteine from L-cystathionine: step 1/1.</text>
</comment>
<evidence type="ECO:0000313" key="8">
    <source>
        <dbReference type="EMBL" id="VAW12483.1"/>
    </source>
</evidence>
<dbReference type="Pfam" id="PF01053">
    <property type="entry name" value="Cys_Met_Meta_PP"/>
    <property type="match status" value="1"/>
</dbReference>
<dbReference type="SUPFAM" id="SSF53383">
    <property type="entry name" value="PLP-dependent transferases"/>
    <property type="match status" value="1"/>
</dbReference>
<comment type="catalytic activity">
    <reaction evidence="7">
        <text>an S-substituted L-cysteine + H2O = a thiol + pyruvate + NH4(+)</text>
        <dbReference type="Rhea" id="RHEA:18121"/>
        <dbReference type="ChEBI" id="CHEBI:15361"/>
        <dbReference type="ChEBI" id="CHEBI:15377"/>
        <dbReference type="ChEBI" id="CHEBI:28938"/>
        <dbReference type="ChEBI" id="CHEBI:29256"/>
        <dbReference type="ChEBI" id="CHEBI:58717"/>
        <dbReference type="EC" id="4.4.1.13"/>
    </reaction>
</comment>
<evidence type="ECO:0000256" key="6">
    <source>
        <dbReference type="ARBA" id="ARBA00047517"/>
    </source>
</evidence>
<organism evidence="8">
    <name type="scientific">hydrothermal vent metagenome</name>
    <dbReference type="NCBI Taxonomy" id="652676"/>
    <lineage>
        <taxon>unclassified sequences</taxon>
        <taxon>metagenomes</taxon>
        <taxon>ecological metagenomes</taxon>
    </lineage>
</organism>
<evidence type="ECO:0000256" key="4">
    <source>
        <dbReference type="ARBA" id="ARBA00023239"/>
    </source>
</evidence>
<evidence type="ECO:0000256" key="5">
    <source>
        <dbReference type="ARBA" id="ARBA00046315"/>
    </source>
</evidence>
<evidence type="ECO:0000256" key="2">
    <source>
        <dbReference type="ARBA" id="ARBA00009077"/>
    </source>
</evidence>
<reference evidence="8" key="1">
    <citation type="submission" date="2018-06" db="EMBL/GenBank/DDBJ databases">
        <authorList>
            <person name="Zhirakovskaya E."/>
        </authorList>
    </citation>
    <scope>NUCLEOTIDE SEQUENCE</scope>
</reference>
<dbReference type="GO" id="GO:0019450">
    <property type="term" value="P:L-cysteine catabolic process to pyruvate"/>
    <property type="evidence" value="ECO:0007669"/>
    <property type="project" value="TreeGrafter"/>
</dbReference>
<dbReference type="PIRSF" id="PIRSF001434">
    <property type="entry name" value="CGS"/>
    <property type="match status" value="1"/>
</dbReference>
<protein>
    <submittedName>
        <fullName evidence="8">Cystathionine beta-lyase</fullName>
        <ecNumber evidence="8">4.4.1.8</ecNumber>
    </submittedName>
</protein>
<name>A0A3B0T8S2_9ZZZZ</name>
<dbReference type="GO" id="GO:0030170">
    <property type="term" value="F:pyridoxal phosphate binding"/>
    <property type="evidence" value="ECO:0007669"/>
    <property type="project" value="InterPro"/>
</dbReference>
<dbReference type="PANTHER" id="PTHR43500">
    <property type="entry name" value="CYSTATHIONINE BETA-LYASE-RELATED"/>
    <property type="match status" value="1"/>
</dbReference>
<comment type="similarity">
    <text evidence="2">Belongs to the trans-sulfuration enzymes family.</text>
</comment>
<dbReference type="PANTHER" id="PTHR43500:SF1">
    <property type="entry name" value="CYSTATHIONINE BETA-LYASE-RELATED"/>
    <property type="match status" value="1"/>
</dbReference>
<evidence type="ECO:0000256" key="3">
    <source>
        <dbReference type="ARBA" id="ARBA00022898"/>
    </source>
</evidence>
<keyword evidence="3" id="KW-0663">Pyridoxal phosphate</keyword>
<dbReference type="NCBIfam" id="TIGR01324">
    <property type="entry name" value="cysta_beta_ly_B"/>
    <property type="match status" value="1"/>
</dbReference>
<sequence>MSGKIETDKAMPDTLAVVAGRDPRRFYGFVNTPVFRGSTVLFPNAETLRNRDAPYIYGCIGGPTHEALEEAVAAIEGGYKTRVTSSGLAAITLVLLAYASAGDHILVVDNVYGPTRRLADTIFTKFGVQTTYFDPGLGADIKNLMRENTKLVLFESPGSQTFEMVDVPAIAAAARAHGVMTIMDNTWASPAYFKPFAHGVDVSIQAATKYIVGHSDAMLGTVTTTKAHWPALDAAYLASGMCAAPDDIYLALRGLRTMNVRLAHHMKAGIEMAKWLQDRPEVDHVRHPALPTHPGHHIWKRDFLGASGLFGFVLKPCPQAAEDAFLDTLKLFGMGYSWGGFESLIISFNPRAYRTATRWNAGGPAFRIHIGLEDVKDLKADLASGFEALKAAG</sequence>
<dbReference type="EC" id="4.4.1.8" evidence="8"/>
<accession>A0A3B0T8S2</accession>
<comment type="catalytic activity">
    <reaction evidence="6">
        <text>L,L-cystathionine + H2O = L-homocysteine + pyruvate + NH4(+)</text>
        <dbReference type="Rhea" id="RHEA:13965"/>
        <dbReference type="ChEBI" id="CHEBI:15361"/>
        <dbReference type="ChEBI" id="CHEBI:15377"/>
        <dbReference type="ChEBI" id="CHEBI:28938"/>
        <dbReference type="ChEBI" id="CHEBI:58161"/>
        <dbReference type="ChEBI" id="CHEBI:58199"/>
    </reaction>
</comment>
<dbReference type="InterPro" id="IPR015421">
    <property type="entry name" value="PyrdxlP-dep_Trfase_major"/>
</dbReference>
<dbReference type="EMBL" id="UOEM01000045">
    <property type="protein sequence ID" value="VAW12483.1"/>
    <property type="molecule type" value="Genomic_DNA"/>
</dbReference>
<dbReference type="InterPro" id="IPR006233">
    <property type="entry name" value="Cys_b_lyase_bac"/>
</dbReference>
<dbReference type="InterPro" id="IPR000277">
    <property type="entry name" value="Cys/Met-Metab_PyrdxlP-dep_enz"/>
</dbReference>
<evidence type="ECO:0000256" key="1">
    <source>
        <dbReference type="ARBA" id="ARBA00001933"/>
    </source>
</evidence>
<gene>
    <name evidence="8" type="ORF">MNBD_ALPHA09-942</name>
</gene>
<dbReference type="Gene3D" id="3.90.1150.10">
    <property type="entry name" value="Aspartate Aminotransferase, domain 1"/>
    <property type="match status" value="1"/>
</dbReference>
<dbReference type="FunFam" id="3.40.640.10:FF:000046">
    <property type="entry name" value="Cystathionine gamma-lyase"/>
    <property type="match status" value="1"/>
</dbReference>
<dbReference type="InterPro" id="IPR054542">
    <property type="entry name" value="Cys_met_metab_PP"/>
</dbReference>